<evidence type="ECO:0000256" key="2">
    <source>
        <dbReference type="SAM" id="Phobius"/>
    </source>
</evidence>
<feature type="transmembrane region" description="Helical" evidence="2">
    <location>
        <begin position="12"/>
        <end position="35"/>
    </location>
</feature>
<dbReference type="Proteomes" id="UP000053766">
    <property type="component" value="Unassembled WGS sequence"/>
</dbReference>
<keyword evidence="2" id="KW-0812">Transmembrane</keyword>
<reference evidence="4 5" key="1">
    <citation type="submission" date="2013-11" db="EMBL/GenBank/DDBJ databases">
        <title>Draft genome of the bovine lungworm Dictyocaulus viviparus.</title>
        <authorList>
            <person name="Mitreva M."/>
        </authorList>
    </citation>
    <scope>NUCLEOTIDE SEQUENCE [LARGE SCALE GENOMIC DNA]</scope>
    <source>
        <strain evidence="4 5">HannoverDv2000</strain>
    </source>
</reference>
<proteinExistence type="predicted"/>
<dbReference type="Pfam" id="PF01484">
    <property type="entry name" value="Col_cuticle_N"/>
    <property type="match status" value="1"/>
</dbReference>
<dbReference type="OrthoDB" id="5876527at2759"/>
<dbReference type="SMART" id="SM01088">
    <property type="entry name" value="Col_cuticle_N"/>
    <property type="match status" value="1"/>
</dbReference>
<accession>A0A0D8Y6S8</accession>
<protein>
    <recommendedName>
        <fullName evidence="3">Nematode cuticle collagen N-terminal domain-containing protein</fullName>
    </recommendedName>
</protein>
<keyword evidence="1" id="KW-0677">Repeat</keyword>
<evidence type="ECO:0000313" key="5">
    <source>
        <dbReference type="Proteomes" id="UP000053766"/>
    </source>
</evidence>
<dbReference type="STRING" id="29172.A0A0D8Y6S8"/>
<evidence type="ECO:0000259" key="3">
    <source>
        <dbReference type="SMART" id="SM01088"/>
    </source>
</evidence>
<keyword evidence="2" id="KW-0472">Membrane</keyword>
<gene>
    <name evidence="4" type="ORF">DICVIV_01883</name>
</gene>
<dbReference type="AlphaFoldDB" id="A0A0D8Y6S8"/>
<keyword evidence="2" id="KW-1133">Transmembrane helix</keyword>
<dbReference type="EMBL" id="KN716174">
    <property type="protein sequence ID" value="KJH51902.1"/>
    <property type="molecule type" value="Genomic_DNA"/>
</dbReference>
<dbReference type="GO" id="GO:0042302">
    <property type="term" value="F:structural constituent of cuticle"/>
    <property type="evidence" value="ECO:0007669"/>
    <property type="project" value="InterPro"/>
</dbReference>
<feature type="transmembrane region" description="Helical" evidence="2">
    <location>
        <begin position="86"/>
        <end position="110"/>
    </location>
</feature>
<sequence length="142" mass="16541">MEEKEIAGYRRLTFAGVTVAAMATTMSIVVVPLLFSHAQSIQSQLEVELKFCVMNTHNLYDEMRKVRFFYLFCKINRHFVMNRVDWVLMSMLNIVICFIKVLEAFSYGLLACYPTSSLRYNDFNNYCGDLFSFRISVIEQPS</sequence>
<keyword evidence="5" id="KW-1185">Reference proteome</keyword>
<reference evidence="5" key="2">
    <citation type="journal article" date="2016" name="Sci. Rep.">
        <title>Dictyocaulus viviparus genome, variome and transcriptome elucidate lungworm biology and support future intervention.</title>
        <authorList>
            <person name="McNulty S.N."/>
            <person name="Strube C."/>
            <person name="Rosa B.A."/>
            <person name="Martin J.C."/>
            <person name="Tyagi R."/>
            <person name="Choi Y.J."/>
            <person name="Wang Q."/>
            <person name="Hallsworth Pepin K."/>
            <person name="Zhang X."/>
            <person name="Ozersky P."/>
            <person name="Wilson R.K."/>
            <person name="Sternberg P.W."/>
            <person name="Gasser R.B."/>
            <person name="Mitreva M."/>
        </authorList>
    </citation>
    <scope>NUCLEOTIDE SEQUENCE [LARGE SCALE GENOMIC DNA]</scope>
    <source>
        <strain evidence="5">HannoverDv2000</strain>
    </source>
</reference>
<organism evidence="4 5">
    <name type="scientific">Dictyocaulus viviparus</name>
    <name type="common">Bovine lungworm</name>
    <dbReference type="NCBI Taxonomy" id="29172"/>
    <lineage>
        <taxon>Eukaryota</taxon>
        <taxon>Metazoa</taxon>
        <taxon>Ecdysozoa</taxon>
        <taxon>Nematoda</taxon>
        <taxon>Chromadorea</taxon>
        <taxon>Rhabditida</taxon>
        <taxon>Rhabditina</taxon>
        <taxon>Rhabditomorpha</taxon>
        <taxon>Strongyloidea</taxon>
        <taxon>Metastrongylidae</taxon>
        <taxon>Dictyocaulus</taxon>
    </lineage>
</organism>
<evidence type="ECO:0000256" key="1">
    <source>
        <dbReference type="ARBA" id="ARBA00022737"/>
    </source>
</evidence>
<evidence type="ECO:0000313" key="4">
    <source>
        <dbReference type="EMBL" id="KJH51902.1"/>
    </source>
</evidence>
<dbReference type="InterPro" id="IPR002486">
    <property type="entry name" value="Col_cuticle_N"/>
</dbReference>
<name>A0A0D8Y6S8_DICVI</name>
<feature type="domain" description="Nematode cuticle collagen N-terminal" evidence="3">
    <location>
        <begin position="11"/>
        <end position="63"/>
    </location>
</feature>